<dbReference type="Pfam" id="PF13349">
    <property type="entry name" value="DUF4097"/>
    <property type="match status" value="1"/>
</dbReference>
<protein>
    <submittedName>
        <fullName evidence="3">Adhesin</fullName>
    </submittedName>
</protein>
<evidence type="ECO:0000313" key="4">
    <source>
        <dbReference type="Proteomes" id="UP000254051"/>
    </source>
</evidence>
<dbReference type="EMBL" id="UHJJ01000002">
    <property type="protein sequence ID" value="SUQ13063.1"/>
    <property type="molecule type" value="Genomic_DNA"/>
</dbReference>
<dbReference type="InterPro" id="IPR025164">
    <property type="entry name" value="Toastrack_DUF4097"/>
</dbReference>
<name>A0A316AN77_9FIRM</name>
<evidence type="ECO:0000313" key="3">
    <source>
        <dbReference type="EMBL" id="SUQ13063.1"/>
    </source>
</evidence>
<dbReference type="Gene3D" id="2.160.20.120">
    <property type="match status" value="1"/>
</dbReference>
<evidence type="ECO:0000256" key="1">
    <source>
        <dbReference type="SAM" id="Phobius"/>
    </source>
</evidence>
<dbReference type="OrthoDB" id="1936592at2"/>
<keyword evidence="1" id="KW-1133">Transmembrane helix</keyword>
<keyword evidence="4" id="KW-1185">Reference proteome</keyword>
<keyword evidence="1" id="KW-0472">Membrane</keyword>
<gene>
    <name evidence="3" type="ORF">SAMN05216529_102280</name>
</gene>
<proteinExistence type="predicted"/>
<feature type="transmembrane region" description="Helical" evidence="1">
    <location>
        <begin position="7"/>
        <end position="29"/>
    </location>
</feature>
<keyword evidence="1" id="KW-0812">Transmembrane</keyword>
<feature type="domain" description="DUF4097" evidence="2">
    <location>
        <begin position="85"/>
        <end position="234"/>
    </location>
</feature>
<dbReference type="AlphaFoldDB" id="A0A316AN77"/>
<dbReference type="Proteomes" id="UP000254051">
    <property type="component" value="Unassembled WGS sequence"/>
</dbReference>
<organism evidence="3 4">
    <name type="scientific">Faecalicatena contorta</name>
    <dbReference type="NCBI Taxonomy" id="39482"/>
    <lineage>
        <taxon>Bacteria</taxon>
        <taxon>Bacillati</taxon>
        <taxon>Bacillota</taxon>
        <taxon>Clostridia</taxon>
        <taxon>Lachnospirales</taxon>
        <taxon>Lachnospiraceae</taxon>
        <taxon>Faecalicatena</taxon>
    </lineage>
</organism>
<accession>A0A316AN77</accession>
<dbReference type="RefSeq" id="WP_109709058.1">
    <property type="nucleotide sequence ID" value="NZ_QGDS01000002.1"/>
</dbReference>
<sequence length="292" mass="31849">MRARWKVFWVVCACLIGIGIVFCIVGAGMGATISGIRTLYGTDSIYYRLNPYDWDDSIEDFNYYDSDNYVQGDEEDVSSFTDIDGLHVEVSYLEVAVRQYDGDSITVDTSQISSKLRKNLFYETDEDGLTIKTKNNSIWKRVGRNDTGYLVIQIPQGSSLKEASFKIGAGRLEIEDIRAEELDIDVGAGQAVVRQFEAGELDIKCGAGEAALTGTVLEEASVDCGVGDVEMVLNASQKDYDYELKCGIGELVVGDDSYAGLGSTRSIDNGTGKDIDINCGIGRVAVSFAKDM</sequence>
<evidence type="ECO:0000259" key="2">
    <source>
        <dbReference type="Pfam" id="PF13349"/>
    </source>
</evidence>
<reference evidence="4" key="1">
    <citation type="submission" date="2017-07" db="EMBL/GenBank/DDBJ databases">
        <authorList>
            <person name="Varghese N."/>
            <person name="Submissions S."/>
        </authorList>
    </citation>
    <scope>NUCLEOTIDE SEQUENCE [LARGE SCALE GENOMIC DNA]</scope>
    <source>
        <strain evidence="4">NLAE-zl-C134</strain>
    </source>
</reference>